<name>A0ABW4BK11_9LACO</name>
<evidence type="ECO:0000256" key="2">
    <source>
        <dbReference type="ARBA" id="ARBA00023015"/>
    </source>
</evidence>
<comment type="caution">
    <text evidence="6">The sequence shown here is derived from an EMBL/GenBank/DDBJ whole genome shotgun (WGS) entry which is preliminary data.</text>
</comment>
<dbReference type="CDD" id="cd06267">
    <property type="entry name" value="PBP1_LacI_sugar_binding-like"/>
    <property type="match status" value="1"/>
</dbReference>
<evidence type="ECO:0000313" key="7">
    <source>
        <dbReference type="Proteomes" id="UP001597191"/>
    </source>
</evidence>
<dbReference type="Gene3D" id="3.40.50.2300">
    <property type="match status" value="2"/>
</dbReference>
<keyword evidence="3 6" id="KW-0238">DNA-binding</keyword>
<dbReference type="InterPro" id="IPR028082">
    <property type="entry name" value="Peripla_BP_I"/>
</dbReference>
<dbReference type="InterPro" id="IPR000843">
    <property type="entry name" value="HTH_LacI"/>
</dbReference>
<dbReference type="RefSeq" id="WP_125649815.1">
    <property type="nucleotide sequence ID" value="NZ_JBHTOH010000017.1"/>
</dbReference>
<dbReference type="SUPFAM" id="SSF47413">
    <property type="entry name" value="lambda repressor-like DNA-binding domains"/>
    <property type="match status" value="1"/>
</dbReference>
<dbReference type="PROSITE" id="PS50932">
    <property type="entry name" value="HTH_LACI_2"/>
    <property type="match status" value="1"/>
</dbReference>
<evidence type="ECO:0000256" key="3">
    <source>
        <dbReference type="ARBA" id="ARBA00023125"/>
    </source>
</evidence>
<keyword evidence="7" id="KW-1185">Reference proteome</keyword>
<keyword evidence="2" id="KW-0805">Transcription regulation</keyword>
<dbReference type="Gene3D" id="1.10.260.40">
    <property type="entry name" value="lambda repressor-like DNA-binding domains"/>
    <property type="match status" value="1"/>
</dbReference>
<feature type="domain" description="HTH lacI-type" evidence="5">
    <location>
        <begin position="8"/>
        <end position="62"/>
    </location>
</feature>
<dbReference type="Pfam" id="PF00356">
    <property type="entry name" value="LacI"/>
    <property type="match status" value="1"/>
</dbReference>
<evidence type="ECO:0000256" key="1">
    <source>
        <dbReference type="ARBA" id="ARBA00022491"/>
    </source>
</evidence>
<dbReference type="PANTHER" id="PTHR30146">
    <property type="entry name" value="LACI-RELATED TRANSCRIPTIONAL REPRESSOR"/>
    <property type="match status" value="1"/>
</dbReference>
<proteinExistence type="predicted"/>
<keyword evidence="1" id="KW-0678">Repressor</keyword>
<evidence type="ECO:0000259" key="5">
    <source>
        <dbReference type="PROSITE" id="PS50932"/>
    </source>
</evidence>
<dbReference type="CDD" id="cd01392">
    <property type="entry name" value="HTH_LacI"/>
    <property type="match status" value="1"/>
</dbReference>
<gene>
    <name evidence="6" type="ORF">ACFQ4R_02865</name>
</gene>
<evidence type="ECO:0000313" key="6">
    <source>
        <dbReference type="EMBL" id="MFD1410565.1"/>
    </source>
</evidence>
<evidence type="ECO:0000256" key="4">
    <source>
        <dbReference type="ARBA" id="ARBA00023163"/>
    </source>
</evidence>
<organism evidence="6 7">
    <name type="scientific">Lapidilactobacillus gannanensis</name>
    <dbReference type="NCBI Taxonomy" id="2486002"/>
    <lineage>
        <taxon>Bacteria</taxon>
        <taxon>Bacillati</taxon>
        <taxon>Bacillota</taxon>
        <taxon>Bacilli</taxon>
        <taxon>Lactobacillales</taxon>
        <taxon>Lactobacillaceae</taxon>
        <taxon>Lapidilactobacillus</taxon>
    </lineage>
</organism>
<dbReference type="InterPro" id="IPR010982">
    <property type="entry name" value="Lambda_DNA-bd_dom_sf"/>
</dbReference>
<accession>A0ABW4BK11</accession>
<dbReference type="Proteomes" id="UP001597191">
    <property type="component" value="Unassembled WGS sequence"/>
</dbReference>
<dbReference type="SUPFAM" id="SSF53822">
    <property type="entry name" value="Periplasmic binding protein-like I"/>
    <property type="match status" value="1"/>
</dbReference>
<protein>
    <submittedName>
        <fullName evidence="6">LacI family DNA-binding transcriptional regulator</fullName>
    </submittedName>
</protein>
<dbReference type="Pfam" id="PF13377">
    <property type="entry name" value="Peripla_BP_3"/>
    <property type="match status" value="1"/>
</dbReference>
<dbReference type="PANTHER" id="PTHR30146:SF148">
    <property type="entry name" value="HTH-TYPE TRANSCRIPTIONAL REPRESSOR PURR-RELATED"/>
    <property type="match status" value="1"/>
</dbReference>
<dbReference type="GO" id="GO:0003677">
    <property type="term" value="F:DNA binding"/>
    <property type="evidence" value="ECO:0007669"/>
    <property type="project" value="UniProtKB-KW"/>
</dbReference>
<reference evidence="7" key="1">
    <citation type="journal article" date="2019" name="Int. J. Syst. Evol. Microbiol.">
        <title>The Global Catalogue of Microorganisms (GCM) 10K type strain sequencing project: providing services to taxonomists for standard genome sequencing and annotation.</title>
        <authorList>
            <consortium name="The Broad Institute Genomics Platform"/>
            <consortium name="The Broad Institute Genome Sequencing Center for Infectious Disease"/>
            <person name="Wu L."/>
            <person name="Ma J."/>
        </authorList>
    </citation>
    <scope>NUCLEOTIDE SEQUENCE [LARGE SCALE GENOMIC DNA]</scope>
    <source>
        <strain evidence="7">CCM 8937</strain>
    </source>
</reference>
<dbReference type="InterPro" id="IPR046335">
    <property type="entry name" value="LacI/GalR-like_sensor"/>
</dbReference>
<sequence>MNNLNRKITIKDVAKRAQVSIATVSNTLNNAEIVKPETREKVVRAAQELGYIPNLMGRQLRSGETKMLGIFTDSISGPYFNTLIGAIANEVDRLGYGMHVIVTNSHNAVMDSVLGGIVDGAIMFEHRIGQMDITQIKNHGLPTVLIDRVDSGKKMSSITFDSMKMGHDATKYLLNLGHKRIGYVDGFSNNYDSNMRKAGFRQAINEAGLDINDMPILHGMYEEEIAYNAVKMYLYQTKGQLVTAFIASNDQMALGIIKAIQSSGYQVPDDFSVIGFDDIELAQYFRPSLTTVRNSIERQGVMAVHELIDMIHGVDGGKKEILPGKLIIRESTSIAKSD</sequence>
<dbReference type="EMBL" id="JBHTOH010000017">
    <property type="protein sequence ID" value="MFD1410565.1"/>
    <property type="molecule type" value="Genomic_DNA"/>
</dbReference>
<dbReference type="SMART" id="SM00354">
    <property type="entry name" value="HTH_LACI"/>
    <property type="match status" value="1"/>
</dbReference>
<keyword evidence="4" id="KW-0804">Transcription</keyword>